<dbReference type="GO" id="GO:0005829">
    <property type="term" value="C:cytosol"/>
    <property type="evidence" value="ECO:0007669"/>
    <property type="project" value="TreeGrafter"/>
</dbReference>
<feature type="binding site" evidence="9">
    <location>
        <begin position="83"/>
        <end position="85"/>
    </location>
    <ligand>
        <name>5-amino-6-(D-ribitylamino)uracil</name>
        <dbReference type="ChEBI" id="CHEBI:15934"/>
    </ligand>
</feature>
<feature type="binding site" evidence="9">
    <location>
        <position position="24"/>
    </location>
    <ligand>
        <name>5-amino-6-(D-ribitylamino)uracil</name>
        <dbReference type="ChEBI" id="CHEBI:15934"/>
    </ligand>
</feature>
<dbReference type="Gene3D" id="3.40.50.960">
    <property type="entry name" value="Lumazine/riboflavin synthase"/>
    <property type="match status" value="1"/>
</dbReference>
<feature type="active site" description="Proton donor" evidence="9">
    <location>
        <position position="91"/>
    </location>
</feature>
<feature type="binding site" evidence="9">
    <location>
        <begin position="88"/>
        <end position="89"/>
    </location>
    <ligand>
        <name>(2S)-2-hydroxy-3-oxobutyl phosphate</name>
        <dbReference type="ChEBI" id="CHEBI:58830"/>
    </ligand>
</feature>
<reference evidence="10" key="1">
    <citation type="journal article" date="2021" name="PeerJ">
        <title>Extensive microbial diversity within the chicken gut microbiome revealed by metagenomics and culture.</title>
        <authorList>
            <person name="Gilroy R."/>
            <person name="Ravi A."/>
            <person name="Getino M."/>
            <person name="Pursley I."/>
            <person name="Horton D.L."/>
            <person name="Alikhan N.F."/>
            <person name="Baker D."/>
            <person name="Gharbi K."/>
            <person name="Hall N."/>
            <person name="Watson M."/>
            <person name="Adriaenssens E.M."/>
            <person name="Foster-Nyarko E."/>
            <person name="Jarju S."/>
            <person name="Secka A."/>
            <person name="Antonio M."/>
            <person name="Oren A."/>
            <person name="Chaudhuri R.R."/>
            <person name="La Ragione R."/>
            <person name="Hildebrand F."/>
            <person name="Pallen M.J."/>
        </authorList>
    </citation>
    <scope>NUCLEOTIDE SEQUENCE</scope>
    <source>
        <strain evidence="10">378</strain>
    </source>
</reference>
<comment type="function">
    <text evidence="7 9">Catalyzes the formation of 6,7-dimethyl-8-ribityllumazine by condensation of 5-amino-6-(D-ribitylamino)uracil with 3,4-dihydroxy-2-butanone 4-phosphate. This is the penultimate step in the biosynthesis of riboflavin.</text>
</comment>
<dbReference type="SUPFAM" id="SSF52121">
    <property type="entry name" value="Lumazine synthase"/>
    <property type="match status" value="1"/>
</dbReference>
<evidence type="ECO:0000256" key="9">
    <source>
        <dbReference type="HAMAP-Rule" id="MF_00178"/>
    </source>
</evidence>
<dbReference type="InterPro" id="IPR036467">
    <property type="entry name" value="LS/RS_sf"/>
</dbReference>
<comment type="similarity">
    <text evidence="2 9">Belongs to the DMRL synthase family.</text>
</comment>
<dbReference type="HAMAP" id="MF_00178">
    <property type="entry name" value="Lumazine_synth"/>
    <property type="match status" value="1"/>
</dbReference>
<feature type="binding site" evidence="9">
    <location>
        <position position="130"/>
    </location>
    <ligand>
        <name>(2S)-2-hydroxy-3-oxobutyl phosphate</name>
        <dbReference type="ChEBI" id="CHEBI:58830"/>
    </ligand>
</feature>
<feature type="binding site" evidence="9">
    <location>
        <position position="116"/>
    </location>
    <ligand>
        <name>5-amino-6-(D-ribitylamino)uracil</name>
        <dbReference type="ChEBI" id="CHEBI:15934"/>
    </ligand>
</feature>
<gene>
    <name evidence="10" type="primary">ribE</name>
    <name evidence="9" type="synonym">ribH</name>
    <name evidence="10" type="ORF">H9847_09975</name>
</gene>
<evidence type="ECO:0000256" key="5">
    <source>
        <dbReference type="ARBA" id="ARBA00022679"/>
    </source>
</evidence>
<evidence type="ECO:0000256" key="7">
    <source>
        <dbReference type="ARBA" id="ARBA00058151"/>
    </source>
</evidence>
<feature type="binding site" evidence="9">
    <location>
        <begin position="59"/>
        <end position="61"/>
    </location>
    <ligand>
        <name>5-amino-6-(D-ribitylamino)uracil</name>
        <dbReference type="ChEBI" id="CHEBI:15934"/>
    </ligand>
</feature>
<name>A0A948TI99_9GAMM</name>
<evidence type="ECO:0000313" key="10">
    <source>
        <dbReference type="EMBL" id="MBU3845168.1"/>
    </source>
</evidence>
<dbReference type="Pfam" id="PF00885">
    <property type="entry name" value="DMRL_synthase"/>
    <property type="match status" value="1"/>
</dbReference>
<organism evidence="10 11">
    <name type="scientific">Candidatus Anaerobiospirillum pullicola</name>
    <dbReference type="NCBI Taxonomy" id="2838451"/>
    <lineage>
        <taxon>Bacteria</taxon>
        <taxon>Pseudomonadati</taxon>
        <taxon>Pseudomonadota</taxon>
        <taxon>Gammaproteobacteria</taxon>
        <taxon>Aeromonadales</taxon>
        <taxon>Succinivibrionaceae</taxon>
        <taxon>Anaerobiospirillum</taxon>
    </lineage>
</organism>
<dbReference type="EC" id="2.5.1.78" evidence="3 9"/>
<dbReference type="Proteomes" id="UP000733611">
    <property type="component" value="Unassembled WGS sequence"/>
</dbReference>
<dbReference type="GO" id="GO:0000906">
    <property type="term" value="F:6,7-dimethyl-8-ribityllumazine synthase activity"/>
    <property type="evidence" value="ECO:0007669"/>
    <property type="project" value="UniProtKB-UniRule"/>
</dbReference>
<evidence type="ECO:0000256" key="2">
    <source>
        <dbReference type="ARBA" id="ARBA00007424"/>
    </source>
</evidence>
<dbReference type="AlphaFoldDB" id="A0A948TI99"/>
<keyword evidence="5 9" id="KW-0808">Transferase</keyword>
<dbReference type="GO" id="GO:0009231">
    <property type="term" value="P:riboflavin biosynthetic process"/>
    <property type="evidence" value="ECO:0007669"/>
    <property type="project" value="UniProtKB-UniRule"/>
</dbReference>
<dbReference type="NCBIfam" id="TIGR00114">
    <property type="entry name" value="lumazine-synth"/>
    <property type="match status" value="1"/>
</dbReference>
<comment type="catalytic activity">
    <reaction evidence="6 9">
        <text>(2S)-2-hydroxy-3-oxobutyl phosphate + 5-amino-6-(D-ribitylamino)uracil = 6,7-dimethyl-8-(1-D-ribityl)lumazine + phosphate + 2 H2O + H(+)</text>
        <dbReference type="Rhea" id="RHEA:26152"/>
        <dbReference type="ChEBI" id="CHEBI:15377"/>
        <dbReference type="ChEBI" id="CHEBI:15378"/>
        <dbReference type="ChEBI" id="CHEBI:15934"/>
        <dbReference type="ChEBI" id="CHEBI:43474"/>
        <dbReference type="ChEBI" id="CHEBI:58201"/>
        <dbReference type="ChEBI" id="CHEBI:58830"/>
        <dbReference type="EC" id="2.5.1.78"/>
    </reaction>
</comment>
<evidence type="ECO:0000256" key="3">
    <source>
        <dbReference type="ARBA" id="ARBA00012664"/>
    </source>
</evidence>
<dbReference type="CDD" id="cd09209">
    <property type="entry name" value="Lumazine_synthase-I"/>
    <property type="match status" value="1"/>
</dbReference>
<dbReference type="FunFam" id="3.40.50.960:FF:000001">
    <property type="entry name" value="6,7-dimethyl-8-ribityllumazine synthase"/>
    <property type="match status" value="1"/>
</dbReference>
<dbReference type="GO" id="GO:0009349">
    <property type="term" value="C:riboflavin synthase complex"/>
    <property type="evidence" value="ECO:0007669"/>
    <property type="project" value="UniProtKB-UniRule"/>
</dbReference>
<reference evidence="10" key="2">
    <citation type="submission" date="2021-04" db="EMBL/GenBank/DDBJ databases">
        <authorList>
            <person name="Gilroy R."/>
        </authorList>
    </citation>
    <scope>NUCLEOTIDE SEQUENCE</scope>
    <source>
        <strain evidence="10">378</strain>
    </source>
</reference>
<dbReference type="InterPro" id="IPR034964">
    <property type="entry name" value="LS"/>
</dbReference>
<dbReference type="InterPro" id="IPR002180">
    <property type="entry name" value="LS/RS"/>
</dbReference>
<keyword evidence="4 9" id="KW-0686">Riboflavin biosynthesis</keyword>
<sequence length="158" mass="16790">MPVNYIEGIKPCADAKVAIVVSRFNSFICERLLEGALDTLKREGQVCDDNITVVRVPGAIEIPLTLEALAQSGKYDALIALGCVIRGATYHFEVVANECAKGITQVTLQNKVIVSNGVLTTNTIDEAVQRAGSKAGNKGSEAASAALEMINVMRQLKA</sequence>
<evidence type="ECO:0000256" key="6">
    <source>
        <dbReference type="ARBA" id="ARBA00048785"/>
    </source>
</evidence>
<dbReference type="EMBL" id="JAHLFE010000207">
    <property type="protein sequence ID" value="MBU3845168.1"/>
    <property type="molecule type" value="Genomic_DNA"/>
</dbReference>
<comment type="pathway">
    <text evidence="1 9">Cofactor biosynthesis; riboflavin biosynthesis; riboflavin from 2-hydroxy-3-oxobutyl phosphate and 5-amino-6-(D-ribitylamino)uracil: step 1/2.</text>
</comment>
<evidence type="ECO:0000313" key="11">
    <source>
        <dbReference type="Proteomes" id="UP000733611"/>
    </source>
</evidence>
<protein>
    <recommendedName>
        <fullName evidence="8 9">6,7-dimethyl-8-ribityllumazine synthase</fullName>
        <shortName evidence="9">DMRL synthase</shortName>
        <shortName evidence="9">LS</shortName>
        <shortName evidence="9">Lumazine synthase</shortName>
        <ecNumber evidence="3 9">2.5.1.78</ecNumber>
    </recommendedName>
</protein>
<evidence type="ECO:0000256" key="4">
    <source>
        <dbReference type="ARBA" id="ARBA00022619"/>
    </source>
</evidence>
<evidence type="ECO:0000256" key="8">
    <source>
        <dbReference type="ARBA" id="ARBA00072606"/>
    </source>
</evidence>
<dbReference type="PANTHER" id="PTHR21058:SF0">
    <property type="entry name" value="6,7-DIMETHYL-8-RIBITYLLUMAZINE SYNTHASE"/>
    <property type="match status" value="1"/>
</dbReference>
<comment type="caution">
    <text evidence="10">The sequence shown here is derived from an EMBL/GenBank/DDBJ whole genome shotgun (WGS) entry which is preliminary data.</text>
</comment>
<evidence type="ECO:0000256" key="1">
    <source>
        <dbReference type="ARBA" id="ARBA00004917"/>
    </source>
</evidence>
<dbReference type="PANTHER" id="PTHR21058">
    <property type="entry name" value="6,7-DIMETHYL-8-RIBITYLLUMAZINE SYNTHASE DMRL SYNTHASE LUMAZINE SYNTHASE"/>
    <property type="match status" value="1"/>
</dbReference>
<proteinExistence type="inferred from homology"/>
<accession>A0A948TI99</accession>
<comment type="subunit">
    <text evidence="9">Forms an icosahedral capsid composed of 60 subunits, arranged as a dodecamer of pentamers.</text>
</comment>
<dbReference type="NCBIfam" id="NF000812">
    <property type="entry name" value="PRK00061.1-4"/>
    <property type="match status" value="1"/>
</dbReference>